<evidence type="ECO:0008006" key="3">
    <source>
        <dbReference type="Google" id="ProtNLM"/>
    </source>
</evidence>
<accession>I4CPD9</accession>
<protein>
    <recommendedName>
        <fullName evidence="3">GIY-YIG domain-containing protein</fullName>
    </recommendedName>
</protein>
<dbReference type="PATRIC" id="fig|1196835.3.peg.705"/>
<proteinExistence type="predicted"/>
<name>I4CPD9_STUST</name>
<dbReference type="eggNOG" id="ENOG5030RG1">
    <property type="taxonomic scope" value="Bacteria"/>
</dbReference>
<evidence type="ECO:0000313" key="2">
    <source>
        <dbReference type="Proteomes" id="UP000006063"/>
    </source>
</evidence>
<dbReference type="EMBL" id="CP003677">
    <property type="protein sequence ID" value="AFM31946.1"/>
    <property type="molecule type" value="Genomic_DNA"/>
</dbReference>
<evidence type="ECO:0000313" key="1">
    <source>
        <dbReference type="EMBL" id="AFM31946.1"/>
    </source>
</evidence>
<dbReference type="HOGENOM" id="CLU_1833486_0_0_6"/>
<reference evidence="1 2" key="1">
    <citation type="journal article" date="2012" name="J. Bacteriol.">
        <title>Complete Genome Sequence of the Naphthalene-Degrading Bacterium Pseudomonas stutzeri AN10 (CCUG 29243).</title>
        <authorList>
            <person name="Brunet-Galmes I."/>
            <person name="Busquets A."/>
            <person name="Pena A."/>
            <person name="Gomila M."/>
            <person name="Nogales B."/>
            <person name="Garcia-Valdes E."/>
            <person name="Lalucat J."/>
            <person name="Bennasar A."/>
            <person name="Bosch R."/>
        </authorList>
    </citation>
    <scope>NUCLEOTIDE SEQUENCE [LARGE SCALE GENOMIC DNA]</scope>
    <source>
        <strain evidence="1 2">CCUG 29243</strain>
    </source>
</reference>
<gene>
    <name evidence="1" type="ORF">A458_03460</name>
</gene>
<dbReference type="AlphaFoldDB" id="I4CPD9"/>
<dbReference type="RefSeq" id="WP_014819109.1">
    <property type="nucleotide sequence ID" value="NC_018028.1"/>
</dbReference>
<dbReference type="Proteomes" id="UP000006063">
    <property type="component" value="Chromosome"/>
</dbReference>
<dbReference type="KEGG" id="psc:A458_03460"/>
<organism evidence="1 2">
    <name type="scientific">Stutzerimonas stutzeri CCUG 29243</name>
    <dbReference type="NCBI Taxonomy" id="1196835"/>
    <lineage>
        <taxon>Bacteria</taxon>
        <taxon>Pseudomonadati</taxon>
        <taxon>Pseudomonadota</taxon>
        <taxon>Gammaproteobacteria</taxon>
        <taxon>Pseudomonadales</taxon>
        <taxon>Pseudomonadaceae</taxon>
        <taxon>Stutzerimonas</taxon>
    </lineage>
</organism>
<sequence length="150" mass="16926">MMTNAACDSGTMTCIRFSEIERYVPALPGLYEIYKDDGAALKVGIGVNLRKRLIQHRKSRQSRLILRAGGDWNNPADVRSAQSILAKHLYFAGSIDGYDLRAEAGRQAFLEERCYIRFRITSSREEARSLERVLEAGGAFPFQGRVNPER</sequence>